<dbReference type="CDD" id="cd14791">
    <property type="entry name" value="GH36"/>
    <property type="match status" value="1"/>
</dbReference>
<evidence type="ECO:0000313" key="4">
    <source>
        <dbReference type="Proteomes" id="UP001157974"/>
    </source>
</evidence>
<dbReference type="GO" id="GO:0016052">
    <property type="term" value="P:carbohydrate catabolic process"/>
    <property type="evidence" value="ECO:0007669"/>
    <property type="project" value="InterPro"/>
</dbReference>
<keyword evidence="2" id="KW-0326">Glycosidase</keyword>
<comment type="caution">
    <text evidence="3">The sequence shown here is derived from an EMBL/GenBank/DDBJ whole genome shotgun (WGS) entry which is preliminary data.</text>
</comment>
<dbReference type="InterPro" id="IPR002252">
    <property type="entry name" value="Glyco_hydro_36"/>
</dbReference>
<reference evidence="3 4" key="1">
    <citation type="journal article" date="2023" name="Nat. Commun.">
        <title>Origin of minicircular mitochondrial genomes in red algae.</title>
        <authorList>
            <person name="Lee Y."/>
            <person name="Cho C.H."/>
            <person name="Lee Y.M."/>
            <person name="Park S.I."/>
            <person name="Yang J.H."/>
            <person name="West J.A."/>
            <person name="Bhattacharya D."/>
            <person name="Yoon H.S."/>
        </authorList>
    </citation>
    <scope>NUCLEOTIDE SEQUENCE [LARGE SCALE GENOMIC DNA]</scope>
    <source>
        <strain evidence="3 4">CCMP1338</strain>
        <tissue evidence="3">Whole cell</tissue>
    </source>
</reference>
<dbReference type="InterPro" id="IPR050985">
    <property type="entry name" value="Alpha-glycosidase_related"/>
</dbReference>
<evidence type="ECO:0000256" key="2">
    <source>
        <dbReference type="ARBA" id="ARBA00023295"/>
    </source>
</evidence>
<gene>
    <name evidence="3" type="ORF">NDN08_003717</name>
</gene>
<dbReference type="PANTHER" id="PTHR43053:SF3">
    <property type="entry name" value="ALPHA-GALACTOSIDASE C-RELATED"/>
    <property type="match status" value="1"/>
</dbReference>
<evidence type="ECO:0000256" key="1">
    <source>
        <dbReference type="ARBA" id="ARBA00022801"/>
    </source>
</evidence>
<dbReference type="SUPFAM" id="SSF51445">
    <property type="entry name" value="(Trans)glycosidases"/>
    <property type="match status" value="1"/>
</dbReference>
<dbReference type="EMBL" id="JAMWBK010000003">
    <property type="protein sequence ID" value="KAJ8907236.1"/>
    <property type="molecule type" value="Genomic_DNA"/>
</dbReference>
<organism evidence="3 4">
    <name type="scientific">Rhodosorus marinus</name>
    <dbReference type="NCBI Taxonomy" id="101924"/>
    <lineage>
        <taxon>Eukaryota</taxon>
        <taxon>Rhodophyta</taxon>
        <taxon>Stylonematophyceae</taxon>
        <taxon>Stylonematales</taxon>
        <taxon>Stylonemataceae</taxon>
        <taxon>Rhodosorus</taxon>
    </lineage>
</organism>
<evidence type="ECO:0000313" key="3">
    <source>
        <dbReference type="EMBL" id="KAJ8907236.1"/>
    </source>
</evidence>
<dbReference type="PANTHER" id="PTHR43053">
    <property type="entry name" value="GLYCOSIDASE FAMILY 31"/>
    <property type="match status" value="1"/>
</dbReference>
<name>A0AAV8UXB5_9RHOD</name>
<sequence>MDYGDGLEVGKDGDFEFKNGGCVAKISPRVGRKSLKGSEDLWRVKVESAEFSLPGVGDRKGFRLEFDQAKRKFEAAWIDNSAIAVRVLDEEEDNKILVCELDFQLGQNDTRDSPEFEVCSSCNPCPGPGSDPLGVLINGWQSWSFSGSVKQRQLMPRPATPRFSSKGFHDGAFRKVTTMKGERHSSEMFILIGKKNSGSILCGFLTQVQYYGAIEVHRFHRRMSIMSRSDASTPKWTDWAVIELFERKPPTPFNRYAEWTARANQVHESFKEIPAGWCSWYHYYDKISYDSVHENIAKLQGIRAQLPLKVIQVDDGWQKKWGDWEPNDKFQRGMGTLAKEIEQAGFTPGLWLAPFAADKGSELIKKHPEWRALRSNGRLANSGNSGKWFVGLDVSQDAVVEHAANEIRKAVSWGFRYLKLDFLYAGVLYDCDRKDRGKSRAEVLRNALAAIREAAGPDVFIVGCGCPLGSAIGLFDAMRIGCDVGPNWYGDLKWDKWNLPSVSTSLRNSITRSWMNQHWWVNDPDCVLLRTTTSLTDDELRTIATVVTLTGGMFMLSDALAEVPAERLRIAKIMWPPFPNKGNLIVPKLLEEQSPSVVLTHIENDTGVGYIYALFNWSGTTSKKLVTFDEIPKKSSSGQYHCVEFWTSKYYSVQKGKPISVEIPPHGVRLFVVRQMEDSESRAQYLGSNIHFSCFNEVTSYCSGEDKVELTLNVNQETDGFVYMSVPWDPKVSGTASTSTKPERQGEQIWKIPVAVQPDGSSLVITR</sequence>
<proteinExistence type="predicted"/>
<accession>A0AAV8UXB5</accession>
<dbReference type="InterPro" id="IPR013780">
    <property type="entry name" value="Glyco_hydro_b"/>
</dbReference>
<dbReference type="Proteomes" id="UP001157974">
    <property type="component" value="Unassembled WGS sequence"/>
</dbReference>
<protein>
    <recommendedName>
        <fullName evidence="5">Alpha-galactosidase</fullName>
    </recommendedName>
</protein>
<keyword evidence="4" id="KW-1185">Reference proteome</keyword>
<dbReference type="Pfam" id="PF02065">
    <property type="entry name" value="Melibiase"/>
    <property type="match status" value="1"/>
</dbReference>
<dbReference type="InterPro" id="IPR013785">
    <property type="entry name" value="Aldolase_TIM"/>
</dbReference>
<dbReference type="SUPFAM" id="SSF51011">
    <property type="entry name" value="Glycosyl hydrolase domain"/>
    <property type="match status" value="1"/>
</dbReference>
<dbReference type="Gene3D" id="3.20.20.70">
    <property type="entry name" value="Aldolase class I"/>
    <property type="match status" value="1"/>
</dbReference>
<dbReference type="Gene3D" id="2.60.40.1180">
    <property type="entry name" value="Golgi alpha-mannosidase II"/>
    <property type="match status" value="1"/>
</dbReference>
<dbReference type="AlphaFoldDB" id="A0AAV8UXB5"/>
<keyword evidence="1" id="KW-0378">Hydrolase</keyword>
<dbReference type="InterPro" id="IPR017853">
    <property type="entry name" value="GH"/>
</dbReference>
<evidence type="ECO:0008006" key="5">
    <source>
        <dbReference type="Google" id="ProtNLM"/>
    </source>
</evidence>
<dbReference type="GO" id="GO:0004557">
    <property type="term" value="F:alpha-galactosidase activity"/>
    <property type="evidence" value="ECO:0007669"/>
    <property type="project" value="InterPro"/>
</dbReference>